<dbReference type="SMART" id="SM01019">
    <property type="entry name" value="B3"/>
    <property type="match status" value="1"/>
</dbReference>
<comment type="caution">
    <text evidence="9">The sequence shown here is derived from an EMBL/GenBank/DDBJ whole genome shotgun (WGS) entry which is preliminary data.</text>
</comment>
<dbReference type="PANTHER" id="PTHR31391">
    <property type="entry name" value="B3 DOMAIN-CONTAINING PROTEIN OS11G0197600-RELATED"/>
    <property type="match status" value="1"/>
</dbReference>
<dbReference type="Gene3D" id="2.40.330.10">
    <property type="entry name" value="DNA-binding pseudobarrel domain"/>
    <property type="match status" value="1"/>
</dbReference>
<dbReference type="SUPFAM" id="SSF101936">
    <property type="entry name" value="DNA-binding pseudobarrel domain"/>
    <property type="match status" value="1"/>
</dbReference>
<dbReference type="GO" id="GO:0005634">
    <property type="term" value="C:nucleus"/>
    <property type="evidence" value="ECO:0007669"/>
    <property type="project" value="UniProtKB-SubCell"/>
</dbReference>
<organism evidence="9 10">
    <name type="scientific">Rhododendron williamsianum</name>
    <dbReference type="NCBI Taxonomy" id="262921"/>
    <lineage>
        <taxon>Eukaryota</taxon>
        <taxon>Viridiplantae</taxon>
        <taxon>Streptophyta</taxon>
        <taxon>Embryophyta</taxon>
        <taxon>Tracheophyta</taxon>
        <taxon>Spermatophyta</taxon>
        <taxon>Magnoliopsida</taxon>
        <taxon>eudicotyledons</taxon>
        <taxon>Gunneridae</taxon>
        <taxon>Pentapetalae</taxon>
        <taxon>asterids</taxon>
        <taxon>Ericales</taxon>
        <taxon>Ericaceae</taxon>
        <taxon>Ericoideae</taxon>
        <taxon>Rhodoreae</taxon>
        <taxon>Rhododendron</taxon>
    </lineage>
</organism>
<proteinExistence type="predicted"/>
<protein>
    <recommendedName>
        <fullName evidence="8">TF-B3 domain-containing protein</fullName>
    </recommendedName>
</protein>
<evidence type="ECO:0000256" key="3">
    <source>
        <dbReference type="ARBA" id="ARBA00023125"/>
    </source>
</evidence>
<evidence type="ECO:0000256" key="4">
    <source>
        <dbReference type="ARBA" id="ARBA00023163"/>
    </source>
</evidence>
<keyword evidence="3" id="KW-0238">DNA-binding</keyword>
<evidence type="ECO:0000256" key="6">
    <source>
        <dbReference type="SAM" id="Coils"/>
    </source>
</evidence>
<feature type="region of interest" description="Disordered" evidence="7">
    <location>
        <begin position="1"/>
        <end position="79"/>
    </location>
</feature>
<evidence type="ECO:0000256" key="1">
    <source>
        <dbReference type="ARBA" id="ARBA00004123"/>
    </source>
</evidence>
<reference evidence="9 10" key="1">
    <citation type="journal article" date="2019" name="Genome Biol. Evol.">
        <title>The Rhododendron genome and chromosomal organization provide insight into shared whole-genome duplications across the heath family (Ericaceae).</title>
        <authorList>
            <person name="Soza V.L."/>
            <person name="Lindsley D."/>
            <person name="Waalkes A."/>
            <person name="Ramage E."/>
            <person name="Patwardhan R.P."/>
            <person name="Burton J.N."/>
            <person name="Adey A."/>
            <person name="Kumar A."/>
            <person name="Qiu R."/>
            <person name="Shendure J."/>
            <person name="Hall B."/>
        </authorList>
    </citation>
    <scope>NUCLEOTIDE SEQUENCE [LARGE SCALE GENOMIC DNA]</scope>
    <source>
        <strain evidence="9">RSF 1966-606</strain>
    </source>
</reference>
<feature type="domain" description="TF-B3" evidence="8">
    <location>
        <begin position="170"/>
        <end position="261"/>
    </location>
</feature>
<feature type="non-terminal residue" evidence="9">
    <location>
        <position position="1"/>
    </location>
</feature>
<dbReference type="CDD" id="cd10017">
    <property type="entry name" value="B3_DNA"/>
    <property type="match status" value="1"/>
</dbReference>
<sequence>MGKVKSGKQSESTLDLDTPSNSHSDNDDQAGEEIVFIKQVQSNELPTSEDHSPKSAKPNFVQLSPSTPSPSSTVKGKKNSWDLHEELNWQLGKTKKKRSVSKSKHAVSNHAGKPMSCKRSKSAMIGLPVEVKTPAMIRAEEIQSSLGCEFPSFVKPLVRSHVSSCFWMVIMTPLHFDLHLNSESIGLPVPFSRSHLPEKDTSVILEDESGEQFQVKYIQGRWGLSGGWRSFAMGHKLLEGDVLIFQLVESNKMKVYIVRANGLTEVDGALSLLNLDAHVKQDDTEKDDADNGTIALDNKKRKRPISLQLAIVKKNKKASVQKSVPKLTESVVQLENGCEEVGSEPLIGPRFSSSTIRIWDVKSFKHFNILVDGLSIDSEIPKHIRVKYFKLCRSRSAFLHAQLFRGLNSKLVSGIISETVNIADAIRACTLTTSRDEFEVWEKSLKSFELMGMNVSFLSARLRCLLSLAIKTEVDVDVKKYVEAKTRKVQVDDEIRKLEAKVVELKAASRKLGAVIKALKSKVEGYEHKFQEEVDAPW</sequence>
<gene>
    <name evidence="9" type="ORF">C3L33_19779</name>
</gene>
<feature type="compositionally biased region" description="Low complexity" evidence="7">
    <location>
        <begin position="64"/>
        <end position="73"/>
    </location>
</feature>
<evidence type="ECO:0000313" key="10">
    <source>
        <dbReference type="Proteomes" id="UP000428333"/>
    </source>
</evidence>
<dbReference type="AlphaFoldDB" id="A0A6A4L0B8"/>
<dbReference type="EMBL" id="QEFC01003433">
    <property type="protein sequence ID" value="KAE9448328.1"/>
    <property type="molecule type" value="Genomic_DNA"/>
</dbReference>
<name>A0A6A4L0B8_9ERIC</name>
<dbReference type="InterPro" id="IPR003340">
    <property type="entry name" value="B3_DNA-bd"/>
</dbReference>
<feature type="coiled-coil region" evidence="6">
    <location>
        <begin position="481"/>
        <end position="508"/>
    </location>
</feature>
<keyword evidence="4" id="KW-0804">Transcription</keyword>
<dbReference type="PANTHER" id="PTHR31391:SF135">
    <property type="entry name" value="B3 DOMAIN-CONTAINING PROTEIN OS01G0234100-LIKE ISOFORM X1"/>
    <property type="match status" value="1"/>
</dbReference>
<keyword evidence="10" id="KW-1185">Reference proteome</keyword>
<evidence type="ECO:0000256" key="5">
    <source>
        <dbReference type="ARBA" id="ARBA00023242"/>
    </source>
</evidence>
<keyword evidence="2" id="KW-0805">Transcription regulation</keyword>
<dbReference type="GO" id="GO:0003677">
    <property type="term" value="F:DNA binding"/>
    <property type="evidence" value="ECO:0007669"/>
    <property type="project" value="UniProtKB-KW"/>
</dbReference>
<evidence type="ECO:0000256" key="2">
    <source>
        <dbReference type="ARBA" id="ARBA00023015"/>
    </source>
</evidence>
<dbReference type="InterPro" id="IPR044837">
    <property type="entry name" value="REM16-like"/>
</dbReference>
<feature type="region of interest" description="Disordered" evidence="7">
    <location>
        <begin position="93"/>
        <end position="119"/>
    </location>
</feature>
<evidence type="ECO:0000313" key="9">
    <source>
        <dbReference type="EMBL" id="KAE9448328.1"/>
    </source>
</evidence>
<keyword evidence="6" id="KW-0175">Coiled coil</keyword>
<comment type="subcellular location">
    <subcellularLocation>
        <location evidence="1">Nucleus</location>
    </subcellularLocation>
</comment>
<dbReference type="Proteomes" id="UP000428333">
    <property type="component" value="Linkage Group LG12"/>
</dbReference>
<evidence type="ECO:0000256" key="7">
    <source>
        <dbReference type="SAM" id="MobiDB-lite"/>
    </source>
</evidence>
<dbReference type="InterPro" id="IPR015300">
    <property type="entry name" value="DNA-bd_pseudobarrel_sf"/>
</dbReference>
<feature type="compositionally biased region" description="Polar residues" evidence="7">
    <location>
        <begin position="7"/>
        <end position="23"/>
    </location>
</feature>
<dbReference type="OrthoDB" id="1909330at2759"/>
<dbReference type="Pfam" id="PF02362">
    <property type="entry name" value="B3"/>
    <property type="match status" value="1"/>
</dbReference>
<feature type="compositionally biased region" description="Basic residues" evidence="7">
    <location>
        <begin position="93"/>
        <end position="107"/>
    </location>
</feature>
<accession>A0A6A4L0B8</accession>
<dbReference type="PROSITE" id="PS50863">
    <property type="entry name" value="B3"/>
    <property type="match status" value="1"/>
</dbReference>
<evidence type="ECO:0000259" key="8">
    <source>
        <dbReference type="PROSITE" id="PS50863"/>
    </source>
</evidence>
<keyword evidence="5" id="KW-0539">Nucleus</keyword>